<organism evidence="2 3">
    <name type="scientific">Lachnospira eligens</name>
    <dbReference type="NCBI Taxonomy" id="39485"/>
    <lineage>
        <taxon>Bacteria</taxon>
        <taxon>Bacillati</taxon>
        <taxon>Bacillota</taxon>
        <taxon>Clostridia</taxon>
        <taxon>Lachnospirales</taxon>
        <taxon>Lachnospiraceae</taxon>
        <taxon>Lachnospira</taxon>
    </lineage>
</organism>
<protein>
    <submittedName>
        <fullName evidence="2">Uncharacterized protein</fullName>
    </submittedName>
</protein>
<evidence type="ECO:0000313" key="2">
    <source>
        <dbReference type="EMBL" id="CUQ82316.1"/>
    </source>
</evidence>
<dbReference type="Gene3D" id="1.10.260.40">
    <property type="entry name" value="lambda repressor-like DNA-binding domains"/>
    <property type="match status" value="1"/>
</dbReference>
<gene>
    <name evidence="2" type="ORF">ERS852492_00969</name>
</gene>
<sequence>MDKNVYGSLISRLRQDNNMTTQELANILLITPEKMMRVEAGEEILTDSELTLCANVLDASSAALRKGEYRPRTTAAELEESLGKFQELYKAAAKSEAAILDMLQELNPSERYRGRYLDEQTATRTAGFAIYDNLAADYVRDEKGEPLMYATAKEAFQAVKELEEKYEQEKTASENVTESVTTDITDGISADSENTPDMTDEPDIEQTTGMRI</sequence>
<dbReference type="SUPFAM" id="SSF47413">
    <property type="entry name" value="lambda repressor-like DNA-binding domains"/>
    <property type="match status" value="1"/>
</dbReference>
<dbReference type="Proteomes" id="UP000095780">
    <property type="component" value="Unassembled WGS sequence"/>
</dbReference>
<dbReference type="RefSeq" id="WP_055286357.1">
    <property type="nucleotide sequence ID" value="NZ_CABIXW010000002.1"/>
</dbReference>
<reference evidence="2 3" key="1">
    <citation type="submission" date="2015-09" db="EMBL/GenBank/DDBJ databases">
        <authorList>
            <consortium name="Pathogen Informatics"/>
        </authorList>
    </citation>
    <scope>NUCLEOTIDE SEQUENCE [LARGE SCALE GENOMIC DNA]</scope>
    <source>
        <strain evidence="2 3">2789STDY5834878</strain>
    </source>
</reference>
<dbReference type="AlphaFoldDB" id="A0A174ZDR9"/>
<proteinExistence type="predicted"/>
<dbReference type="EMBL" id="CZBV01000002">
    <property type="protein sequence ID" value="CUQ82316.1"/>
    <property type="molecule type" value="Genomic_DNA"/>
</dbReference>
<dbReference type="GO" id="GO:0003677">
    <property type="term" value="F:DNA binding"/>
    <property type="evidence" value="ECO:0007669"/>
    <property type="project" value="InterPro"/>
</dbReference>
<evidence type="ECO:0000256" key="1">
    <source>
        <dbReference type="SAM" id="MobiDB-lite"/>
    </source>
</evidence>
<feature type="region of interest" description="Disordered" evidence="1">
    <location>
        <begin position="166"/>
        <end position="212"/>
    </location>
</feature>
<name>A0A174ZDR9_9FIRM</name>
<evidence type="ECO:0000313" key="3">
    <source>
        <dbReference type="Proteomes" id="UP000095780"/>
    </source>
</evidence>
<dbReference type="InterPro" id="IPR010982">
    <property type="entry name" value="Lambda_DNA-bd_dom_sf"/>
</dbReference>
<feature type="compositionally biased region" description="Polar residues" evidence="1">
    <location>
        <begin position="173"/>
        <end position="184"/>
    </location>
</feature>
<accession>A0A174ZDR9</accession>